<gene>
    <name evidence="7" type="ORF">T552_01797</name>
</gene>
<name>A0A0W4ZJJ1_PNEC8</name>
<dbReference type="Gene3D" id="3.40.50.1240">
    <property type="entry name" value="Phosphoglycerate mutase-like"/>
    <property type="match status" value="1"/>
</dbReference>
<dbReference type="InterPro" id="IPR003094">
    <property type="entry name" value="6Pfruct_kin"/>
</dbReference>
<dbReference type="GO" id="GO:0004331">
    <property type="term" value="F:fructose-2,6-bisphosphate 2-phosphatase activity"/>
    <property type="evidence" value="ECO:0007669"/>
    <property type="project" value="TreeGrafter"/>
</dbReference>
<dbReference type="PANTHER" id="PTHR10606">
    <property type="entry name" value="6-PHOSPHOFRUCTO-2-KINASE/FRUCTOSE-2,6-BISPHOSPHATASE"/>
    <property type="match status" value="1"/>
</dbReference>
<dbReference type="VEuPathDB" id="FungiDB:T552_01797"/>
<dbReference type="GO" id="GO:0003873">
    <property type="term" value="F:6-phosphofructo-2-kinase activity"/>
    <property type="evidence" value="ECO:0007669"/>
    <property type="project" value="UniProtKB-EC"/>
</dbReference>
<dbReference type="GO" id="GO:0006000">
    <property type="term" value="P:fructose metabolic process"/>
    <property type="evidence" value="ECO:0007669"/>
    <property type="project" value="InterPro"/>
</dbReference>
<dbReference type="EMBL" id="LFVZ01000007">
    <property type="protein sequence ID" value="KTW28537.1"/>
    <property type="molecule type" value="Genomic_DNA"/>
</dbReference>
<dbReference type="PANTHER" id="PTHR10606:SF39">
    <property type="entry name" value="6-PHOSPHOFRUCTO-2-KINASE_FRUCTOSE-2,6-BISPHOSPHATASE YLR345W-RELATED"/>
    <property type="match status" value="1"/>
</dbReference>
<dbReference type="GeneID" id="28936566"/>
<comment type="catalytic activity">
    <reaction evidence="4">
        <text>beta-D-fructose 6-phosphate + ATP = beta-D-fructose 2,6-bisphosphate + ADP + H(+)</text>
        <dbReference type="Rhea" id="RHEA:15653"/>
        <dbReference type="ChEBI" id="CHEBI:15378"/>
        <dbReference type="ChEBI" id="CHEBI:30616"/>
        <dbReference type="ChEBI" id="CHEBI:57634"/>
        <dbReference type="ChEBI" id="CHEBI:58579"/>
        <dbReference type="ChEBI" id="CHEBI:456216"/>
        <dbReference type="EC" id="2.7.1.105"/>
    </reaction>
</comment>
<protein>
    <recommendedName>
        <fullName evidence="1">6-phosphofructo-2-kinase</fullName>
        <ecNumber evidence="1">2.7.1.105</ecNumber>
    </recommendedName>
</protein>
<dbReference type="SUPFAM" id="SSF52540">
    <property type="entry name" value="P-loop containing nucleoside triphosphate hydrolases"/>
    <property type="match status" value="1"/>
</dbReference>
<comment type="caution">
    <text evidence="7">The sequence shown here is derived from an EMBL/GenBank/DDBJ whole genome shotgun (WGS) entry which is preliminary data.</text>
</comment>
<accession>A0A0W4ZJJ1</accession>
<dbReference type="SUPFAM" id="SSF53254">
    <property type="entry name" value="Phosphoglycerate mutase-like"/>
    <property type="match status" value="1"/>
</dbReference>
<dbReference type="EC" id="2.7.1.105" evidence="1"/>
<dbReference type="FunFam" id="3.40.50.300:FF:000644">
    <property type="entry name" value="GpmB, Fructose-2,6-bisphosphatase"/>
    <property type="match status" value="1"/>
</dbReference>
<proteinExistence type="predicted"/>
<keyword evidence="2" id="KW-0547">Nucleotide-binding</keyword>
<dbReference type="OrthoDB" id="267323at2759"/>
<dbReference type="PIRSF" id="PIRSF000709">
    <property type="entry name" value="6PFK_2-Ptase"/>
    <property type="match status" value="1"/>
</dbReference>
<evidence type="ECO:0000256" key="4">
    <source>
        <dbReference type="ARBA" id="ARBA00052669"/>
    </source>
</evidence>
<evidence type="ECO:0000256" key="5">
    <source>
        <dbReference type="ARBA" id="ARBA00053562"/>
    </source>
</evidence>
<dbReference type="Gene3D" id="3.40.50.300">
    <property type="entry name" value="P-loop containing nucleotide triphosphate hydrolases"/>
    <property type="match status" value="1"/>
</dbReference>
<evidence type="ECO:0000313" key="8">
    <source>
        <dbReference type="Proteomes" id="UP000054454"/>
    </source>
</evidence>
<dbReference type="InterPro" id="IPR013078">
    <property type="entry name" value="His_Pase_superF_clade-1"/>
</dbReference>
<keyword evidence="8" id="KW-1185">Reference proteome</keyword>
<dbReference type="InterPro" id="IPR029033">
    <property type="entry name" value="His_PPase_superfam"/>
</dbReference>
<sequence length="446" mass="52041">MSKNMEFGVAVPSYIAQTEKFFHGGKIAIVMVGLPARGKTHLSVSICRYLRWLGVKTQVFHLGDYRRKNLKKGEVLPEDYFHINPSEKTKEFRNSVLSCCKLDIMKFFDSEGGQIAIYDAVNLRISDRRGLAAFFTEKNIQPLFIESLCDDPDIIEENVRNLKISSPDYAGWKPDDAVKDYLQRINNKIPFYETIVEHDLSYIKIININQKLIINNANIGYLHSRIIFYLMNLHIKPRVIYFARACNSLNDSNFKKDDFSDQKKYEYATALVNILLKHRETSQNQLISDKSKGIKDLMIWTPIDDKICYIADLLRNNGYMIYQRPQLRQINLGMVEDMTLEEIKEKYPLEIRCYQENPYTHRFPRGESMHDLRHRLEPVIFEIEKESNDILIIAHISVIKLLYAYFMNTATDEIPFLNLPKNQIIKIIPSAYICTETRIPVPIDFS</sequence>
<dbReference type="InterPro" id="IPR013079">
    <property type="entry name" value="6Phosfructo_kin"/>
</dbReference>
<dbReference type="RefSeq" id="XP_018226080.1">
    <property type="nucleotide sequence ID" value="XM_018370363.1"/>
</dbReference>
<evidence type="ECO:0000256" key="3">
    <source>
        <dbReference type="ARBA" id="ARBA00022840"/>
    </source>
</evidence>
<comment type="function">
    <text evidence="5">Synthesis of fructose 2,6-bisphosphate.</text>
</comment>
<dbReference type="GO" id="GO:0005829">
    <property type="term" value="C:cytosol"/>
    <property type="evidence" value="ECO:0007669"/>
    <property type="project" value="TreeGrafter"/>
</dbReference>
<dbReference type="Pfam" id="PF00300">
    <property type="entry name" value="His_Phos_1"/>
    <property type="match status" value="1"/>
</dbReference>
<evidence type="ECO:0000313" key="7">
    <source>
        <dbReference type="EMBL" id="KTW28537.1"/>
    </source>
</evidence>
<dbReference type="Pfam" id="PF01591">
    <property type="entry name" value="6PF2K"/>
    <property type="match status" value="1"/>
</dbReference>
<evidence type="ECO:0000256" key="2">
    <source>
        <dbReference type="ARBA" id="ARBA00022741"/>
    </source>
</evidence>
<dbReference type="AlphaFoldDB" id="A0A0W4ZJJ1"/>
<dbReference type="InterPro" id="IPR027417">
    <property type="entry name" value="P-loop_NTPase"/>
</dbReference>
<evidence type="ECO:0000259" key="6">
    <source>
        <dbReference type="Pfam" id="PF01591"/>
    </source>
</evidence>
<dbReference type="PRINTS" id="PR00991">
    <property type="entry name" value="6PFRUCTKNASE"/>
</dbReference>
<reference evidence="8" key="1">
    <citation type="journal article" date="2016" name="Nat. Commun.">
        <title>Genome analysis of three Pneumocystis species reveals adaptation mechanisms to life exclusively in mammalian hosts.</title>
        <authorList>
            <person name="Ma L."/>
            <person name="Chen Z."/>
            <person name="Huang D.W."/>
            <person name="Kutty G."/>
            <person name="Ishihara M."/>
            <person name="Wang H."/>
            <person name="Abouelleil A."/>
            <person name="Bishop L."/>
            <person name="Davey E."/>
            <person name="Deng R."/>
            <person name="Deng X."/>
            <person name="Fan L."/>
            <person name="Fantoni G."/>
            <person name="Fitzgerald M."/>
            <person name="Gogineni E."/>
            <person name="Goldberg J.M."/>
            <person name="Handley G."/>
            <person name="Hu X."/>
            <person name="Huber C."/>
            <person name="Jiao X."/>
            <person name="Jones K."/>
            <person name="Levin J.Z."/>
            <person name="Liu Y."/>
            <person name="Macdonald P."/>
            <person name="Melnikov A."/>
            <person name="Raley C."/>
            <person name="Sassi M."/>
            <person name="Sherman B.T."/>
            <person name="Song X."/>
            <person name="Sykes S."/>
            <person name="Tran B."/>
            <person name="Walsh L."/>
            <person name="Xia Y."/>
            <person name="Yang J."/>
            <person name="Young S."/>
            <person name="Zeng Q."/>
            <person name="Zheng X."/>
            <person name="Stephens R."/>
            <person name="Nusbaum C."/>
            <person name="Birren B.W."/>
            <person name="Azadi P."/>
            <person name="Lempicki R.A."/>
            <person name="Cuomo C.A."/>
            <person name="Kovacs J.A."/>
        </authorList>
    </citation>
    <scope>NUCLEOTIDE SEQUENCE [LARGE SCALE GENOMIC DNA]</scope>
    <source>
        <strain evidence="8">B80</strain>
    </source>
</reference>
<evidence type="ECO:0000256" key="1">
    <source>
        <dbReference type="ARBA" id="ARBA00012130"/>
    </source>
</evidence>
<dbReference type="GO" id="GO:0006003">
    <property type="term" value="P:fructose 2,6-bisphosphate metabolic process"/>
    <property type="evidence" value="ECO:0007669"/>
    <property type="project" value="InterPro"/>
</dbReference>
<dbReference type="GO" id="GO:0005524">
    <property type="term" value="F:ATP binding"/>
    <property type="evidence" value="ECO:0007669"/>
    <property type="project" value="UniProtKB-KW"/>
</dbReference>
<keyword evidence="3" id="KW-0067">ATP-binding</keyword>
<dbReference type="Proteomes" id="UP000054454">
    <property type="component" value="Unassembled WGS sequence"/>
</dbReference>
<feature type="domain" description="6-phosphofructo-2-kinase" evidence="6">
    <location>
        <begin position="20"/>
        <end position="237"/>
    </location>
</feature>
<organism evidence="7 8">
    <name type="scientific">Pneumocystis carinii (strain B80)</name>
    <name type="common">Rat pneumocystis pneumonia agent</name>
    <name type="synonym">Pneumocystis carinii f. sp. carinii</name>
    <dbReference type="NCBI Taxonomy" id="1408658"/>
    <lineage>
        <taxon>Eukaryota</taxon>
        <taxon>Fungi</taxon>
        <taxon>Dikarya</taxon>
        <taxon>Ascomycota</taxon>
        <taxon>Taphrinomycotina</taxon>
        <taxon>Pneumocystomycetes</taxon>
        <taxon>Pneumocystaceae</taxon>
        <taxon>Pneumocystis</taxon>
    </lineage>
</organism>